<dbReference type="GO" id="GO:0047938">
    <property type="term" value="F:glucose-6-phosphate 1-epimerase activity"/>
    <property type="evidence" value="ECO:0007669"/>
    <property type="project" value="UniProtKB-UniRule"/>
</dbReference>
<dbReference type="PIRSF" id="PIRSF016020">
    <property type="entry name" value="PHexose_mutarotase"/>
    <property type="match status" value="1"/>
</dbReference>
<evidence type="ECO:0000256" key="5">
    <source>
        <dbReference type="PIRSR" id="PIRSR016020-1"/>
    </source>
</evidence>
<sequence>MLIKLNHHKMTSKYLKIEESNGLQYLKIDNPLAEATVSLQGAHVSWWRPKSTTEDVLWLSTDARFEKGRSIRGGVPIIWPWFGQHPTDNSYCIHGFARVIPWELVKSEDLRNGATKLLLRMVPTQEVKKQLSYDFSLELIIIIGESLSTNLTTTNNASFPFVISEGFHTYFYISDIENIKIKGLESAVLTDKVNNFKKDIEGDVITFSGSEFDKVYLNNSNDCFIEDEKFNRVITVKKSNSNSTVIWTPGDNKAKKMGDMGAEGEWRRMVCVEAVNALENNVVIYPGKSHTIGSEIAVQEY</sequence>
<dbReference type="AlphaFoldDB" id="A0A0H4JDB6"/>
<dbReference type="InterPro" id="IPR008183">
    <property type="entry name" value="Aldose_1/G6P_1-epimerase"/>
</dbReference>
<feature type="active site" evidence="5">
    <location>
        <position position="273"/>
    </location>
</feature>
<gene>
    <name evidence="6" type="ORF">VI33_02205</name>
</gene>
<evidence type="ECO:0000313" key="7">
    <source>
        <dbReference type="Proteomes" id="UP000066549"/>
    </source>
</evidence>
<accession>A0A0H4JDB6</accession>
<evidence type="ECO:0000313" key="6">
    <source>
        <dbReference type="EMBL" id="AKO66452.1"/>
    </source>
</evidence>
<evidence type="ECO:0000256" key="3">
    <source>
        <dbReference type="ARBA" id="ARBA00023235"/>
    </source>
</evidence>
<dbReference type="InterPro" id="IPR025532">
    <property type="entry name" value="G6P_1-epimerase"/>
</dbReference>
<dbReference type="InterPro" id="IPR011013">
    <property type="entry name" value="Gal_mutarotase_sf_dom"/>
</dbReference>
<organism evidence="6 7">
    <name type="scientific">Methylophilales bacterium MBRS-H7</name>
    <dbReference type="NCBI Taxonomy" id="1623450"/>
    <lineage>
        <taxon>Bacteria</taxon>
        <taxon>Pseudomonadati</taxon>
        <taxon>Pseudomonadota</taxon>
        <taxon>Betaproteobacteria</taxon>
        <taxon>Nitrosomonadales</taxon>
        <taxon>OM43 clade</taxon>
    </lineage>
</organism>
<keyword evidence="3 4" id="KW-0413">Isomerase</keyword>
<dbReference type="Pfam" id="PF01263">
    <property type="entry name" value="Aldose_epim"/>
    <property type="match status" value="1"/>
</dbReference>
<proteinExistence type="inferred from homology"/>
<dbReference type="SUPFAM" id="SSF74650">
    <property type="entry name" value="Galactose mutarotase-like"/>
    <property type="match status" value="1"/>
</dbReference>
<dbReference type="EMBL" id="CP011002">
    <property type="protein sequence ID" value="AKO66452.1"/>
    <property type="molecule type" value="Genomic_DNA"/>
</dbReference>
<dbReference type="GO" id="GO:0030246">
    <property type="term" value="F:carbohydrate binding"/>
    <property type="evidence" value="ECO:0007669"/>
    <property type="project" value="UniProtKB-UniRule"/>
</dbReference>
<dbReference type="CDD" id="cd09020">
    <property type="entry name" value="D-hex-6-P-epi_like"/>
    <property type="match status" value="1"/>
</dbReference>
<dbReference type="GO" id="GO:0005975">
    <property type="term" value="P:carbohydrate metabolic process"/>
    <property type="evidence" value="ECO:0007669"/>
    <property type="project" value="InterPro"/>
</dbReference>
<keyword evidence="7" id="KW-1185">Reference proteome</keyword>
<reference evidence="6 7" key="1">
    <citation type="submission" date="2015-03" db="EMBL/GenBank/DDBJ databases">
        <title>Comparative analysis of the OM43 clade including a novel species from Red Sea uncovers genomic and metabolic diversity among marine methylotrophs.</title>
        <authorList>
            <person name="Jimenez-Infante F."/>
            <person name="Ngugi D.K."/>
            <person name="Vinu M."/>
            <person name="Alam I."/>
            <person name="Kamau A."/>
            <person name="Blom J."/>
            <person name="Bajic V.B."/>
            <person name="Stingl U."/>
        </authorList>
    </citation>
    <scope>NUCLEOTIDE SEQUENCE [LARGE SCALE GENOMIC DNA]</scope>
    <source>
        <strain evidence="6 7">MBRSH7</strain>
    </source>
</reference>
<dbReference type="PANTHER" id="PTHR11122:SF13">
    <property type="entry name" value="GLUCOSE-6-PHOSPHATE 1-EPIMERASE"/>
    <property type="match status" value="1"/>
</dbReference>
<dbReference type="EC" id="5.1.3.15" evidence="4"/>
<protein>
    <recommendedName>
        <fullName evidence="4">Putative glucose-6-phosphate 1-epimerase</fullName>
        <ecNumber evidence="4">5.1.3.15</ecNumber>
    </recommendedName>
</protein>
<dbReference type="InterPro" id="IPR014718">
    <property type="entry name" value="GH-type_carb-bd"/>
</dbReference>
<comment type="catalytic activity">
    <reaction evidence="1">
        <text>alpha-D-glucose 6-phosphate = beta-D-glucose 6-phosphate</text>
        <dbReference type="Rhea" id="RHEA:16249"/>
        <dbReference type="ChEBI" id="CHEBI:58225"/>
        <dbReference type="ChEBI" id="CHEBI:58247"/>
        <dbReference type="EC" id="5.1.3.15"/>
    </reaction>
</comment>
<feature type="active site" evidence="5">
    <location>
        <position position="168"/>
    </location>
</feature>
<dbReference type="Gene3D" id="2.70.98.10">
    <property type="match status" value="1"/>
</dbReference>
<evidence type="ECO:0000256" key="1">
    <source>
        <dbReference type="ARBA" id="ARBA00001096"/>
    </source>
</evidence>
<name>A0A0H4JDB6_9PROT</name>
<evidence type="ECO:0000256" key="4">
    <source>
        <dbReference type="PIRNR" id="PIRNR016020"/>
    </source>
</evidence>
<dbReference type="GO" id="GO:0005737">
    <property type="term" value="C:cytoplasm"/>
    <property type="evidence" value="ECO:0007669"/>
    <property type="project" value="TreeGrafter"/>
</dbReference>
<evidence type="ECO:0000256" key="2">
    <source>
        <dbReference type="ARBA" id="ARBA00005866"/>
    </source>
</evidence>
<dbReference type="PANTHER" id="PTHR11122">
    <property type="entry name" value="APOSPORY-ASSOCIATED PROTEIN C-RELATED"/>
    <property type="match status" value="1"/>
</dbReference>
<dbReference type="Proteomes" id="UP000066549">
    <property type="component" value="Chromosome"/>
</dbReference>
<comment type="similarity">
    <text evidence="2 4">Belongs to the glucose-6-phosphate 1-epimerase family.</text>
</comment>